<organism evidence="2 3">
    <name type="scientific">Mycena rosella</name>
    <name type="common">Pink bonnet</name>
    <name type="synonym">Agaricus rosellus</name>
    <dbReference type="NCBI Taxonomy" id="1033263"/>
    <lineage>
        <taxon>Eukaryota</taxon>
        <taxon>Fungi</taxon>
        <taxon>Dikarya</taxon>
        <taxon>Basidiomycota</taxon>
        <taxon>Agaricomycotina</taxon>
        <taxon>Agaricomycetes</taxon>
        <taxon>Agaricomycetidae</taxon>
        <taxon>Agaricales</taxon>
        <taxon>Marasmiineae</taxon>
        <taxon>Mycenaceae</taxon>
        <taxon>Mycena</taxon>
    </lineage>
</organism>
<evidence type="ECO:0000313" key="3">
    <source>
        <dbReference type="Proteomes" id="UP001221757"/>
    </source>
</evidence>
<reference evidence="2" key="1">
    <citation type="submission" date="2023-03" db="EMBL/GenBank/DDBJ databases">
        <title>Massive genome expansion in bonnet fungi (Mycena s.s.) driven by repeated elements and novel gene families across ecological guilds.</title>
        <authorList>
            <consortium name="Lawrence Berkeley National Laboratory"/>
            <person name="Harder C.B."/>
            <person name="Miyauchi S."/>
            <person name="Viragh M."/>
            <person name="Kuo A."/>
            <person name="Thoen E."/>
            <person name="Andreopoulos B."/>
            <person name="Lu D."/>
            <person name="Skrede I."/>
            <person name="Drula E."/>
            <person name="Henrissat B."/>
            <person name="Morin E."/>
            <person name="Kohler A."/>
            <person name="Barry K."/>
            <person name="LaButti K."/>
            <person name="Morin E."/>
            <person name="Salamov A."/>
            <person name="Lipzen A."/>
            <person name="Mereny Z."/>
            <person name="Hegedus B."/>
            <person name="Baldrian P."/>
            <person name="Stursova M."/>
            <person name="Weitz H."/>
            <person name="Taylor A."/>
            <person name="Grigoriev I.V."/>
            <person name="Nagy L.G."/>
            <person name="Martin F."/>
            <person name="Kauserud H."/>
        </authorList>
    </citation>
    <scope>NUCLEOTIDE SEQUENCE</scope>
    <source>
        <strain evidence="2">CBHHK067</strain>
    </source>
</reference>
<comment type="caution">
    <text evidence="2">The sequence shown here is derived from an EMBL/GenBank/DDBJ whole genome shotgun (WGS) entry which is preliminary data.</text>
</comment>
<gene>
    <name evidence="2" type="ORF">B0H17DRAFT_1131000</name>
</gene>
<feature type="region of interest" description="Disordered" evidence="1">
    <location>
        <begin position="110"/>
        <end position="130"/>
    </location>
</feature>
<accession>A0AAD7DPN2</accession>
<proteinExistence type="predicted"/>
<name>A0AAD7DPN2_MYCRO</name>
<protein>
    <submittedName>
        <fullName evidence="2">Uncharacterized protein</fullName>
    </submittedName>
</protein>
<evidence type="ECO:0000313" key="2">
    <source>
        <dbReference type="EMBL" id="KAJ7696202.1"/>
    </source>
</evidence>
<dbReference type="Proteomes" id="UP001221757">
    <property type="component" value="Unassembled WGS sequence"/>
</dbReference>
<sequence>MPNTAQDDEYKDGRSISSPSTTMLHARNFLRSIFINNCPRHQRNTVSGHSSFPRQPVCQRGGLPPSIINTLYWDIREKFHPALDGQMYASFAKELCHILSLYTNTEKDFNPHQYHSEKPPDNFEGSRDQF</sequence>
<dbReference type="AlphaFoldDB" id="A0AAD7DPN2"/>
<keyword evidence="3" id="KW-1185">Reference proteome</keyword>
<evidence type="ECO:0000256" key="1">
    <source>
        <dbReference type="SAM" id="MobiDB-lite"/>
    </source>
</evidence>
<dbReference type="EMBL" id="JARKIE010000035">
    <property type="protein sequence ID" value="KAJ7696202.1"/>
    <property type="molecule type" value="Genomic_DNA"/>
</dbReference>